<feature type="chain" id="PRO_5025049053" evidence="1">
    <location>
        <begin position="21"/>
        <end position="195"/>
    </location>
</feature>
<dbReference type="OrthoDB" id="1894652at2759"/>
<evidence type="ECO:0000256" key="1">
    <source>
        <dbReference type="SAM" id="SignalP"/>
    </source>
</evidence>
<dbReference type="PANTHER" id="PTHR39219">
    <property type="entry name" value="ER MEMBRANE PROTEIN COMPLEX SUBUNIT 10"/>
    <property type="match status" value="1"/>
</dbReference>
<keyword evidence="1" id="KW-0732">Signal</keyword>
<organism evidence="2 3">
    <name type="scientific">Aspergillus avenaceus</name>
    <dbReference type="NCBI Taxonomy" id="36643"/>
    <lineage>
        <taxon>Eukaryota</taxon>
        <taxon>Fungi</taxon>
        <taxon>Dikarya</taxon>
        <taxon>Ascomycota</taxon>
        <taxon>Pezizomycotina</taxon>
        <taxon>Eurotiomycetes</taxon>
        <taxon>Eurotiomycetidae</taxon>
        <taxon>Eurotiales</taxon>
        <taxon>Aspergillaceae</taxon>
        <taxon>Aspergillus</taxon>
        <taxon>Aspergillus subgen. Circumdati</taxon>
    </lineage>
</organism>
<reference evidence="2 3" key="1">
    <citation type="submission" date="2019-04" db="EMBL/GenBank/DDBJ databases">
        <title>Friends and foes A comparative genomics study of 23 Aspergillus species from section Flavi.</title>
        <authorList>
            <consortium name="DOE Joint Genome Institute"/>
            <person name="Kjaerbolling I."/>
            <person name="Vesth T."/>
            <person name="Frisvad J.C."/>
            <person name="Nybo J.L."/>
            <person name="Theobald S."/>
            <person name="Kildgaard S."/>
            <person name="Isbrandt T."/>
            <person name="Kuo A."/>
            <person name="Sato A."/>
            <person name="Lyhne E.K."/>
            <person name="Kogle M.E."/>
            <person name="Wiebenga A."/>
            <person name="Kun R.S."/>
            <person name="Lubbers R.J."/>
            <person name="Makela M.R."/>
            <person name="Barry K."/>
            <person name="Chovatia M."/>
            <person name="Clum A."/>
            <person name="Daum C."/>
            <person name="Haridas S."/>
            <person name="He G."/>
            <person name="LaButti K."/>
            <person name="Lipzen A."/>
            <person name="Mondo S."/>
            <person name="Riley R."/>
            <person name="Salamov A."/>
            <person name="Simmons B.A."/>
            <person name="Magnuson J.K."/>
            <person name="Henrissat B."/>
            <person name="Mortensen U.H."/>
            <person name="Larsen T.O."/>
            <person name="Devries R.P."/>
            <person name="Grigoriev I.V."/>
            <person name="Machida M."/>
            <person name="Baker S.E."/>
            <person name="Andersen M.R."/>
        </authorList>
    </citation>
    <scope>NUCLEOTIDE SEQUENCE [LARGE SCALE GENOMIC DNA]</scope>
    <source>
        <strain evidence="2 3">IBT 18842</strain>
    </source>
</reference>
<protein>
    <submittedName>
        <fullName evidence="2">Uncharacterized protein</fullName>
    </submittedName>
</protein>
<proteinExistence type="predicted"/>
<dbReference type="PANTHER" id="PTHR39219:SF1">
    <property type="entry name" value="ER MEMBRANE PROTEIN COMPLEX SUBUNIT 10"/>
    <property type="match status" value="1"/>
</dbReference>
<evidence type="ECO:0000313" key="2">
    <source>
        <dbReference type="EMBL" id="KAE8148842.1"/>
    </source>
</evidence>
<gene>
    <name evidence="2" type="ORF">BDV25DRAFT_157398</name>
</gene>
<accession>A0A5N6TR60</accession>
<dbReference type="EMBL" id="ML742144">
    <property type="protein sequence ID" value="KAE8148842.1"/>
    <property type="molecule type" value="Genomic_DNA"/>
</dbReference>
<dbReference type="Proteomes" id="UP000325780">
    <property type="component" value="Unassembled WGS sequence"/>
</dbReference>
<keyword evidence="3" id="KW-1185">Reference proteome</keyword>
<dbReference type="AlphaFoldDB" id="A0A5N6TR60"/>
<name>A0A5N6TR60_ASPAV</name>
<feature type="signal peptide" evidence="1">
    <location>
        <begin position="1"/>
        <end position="20"/>
    </location>
</feature>
<evidence type="ECO:0000313" key="3">
    <source>
        <dbReference type="Proteomes" id="UP000325780"/>
    </source>
</evidence>
<sequence length="195" mass="21840">MHSFIIIFSIIQFFFTFSHAIPQQSISTDIYYWPVPSPEPSILARVSYDPKSLKINSTTYSPPGTTQDASLGPVRIGLYASGEVGLRQWTGTLTSWPSLMGHDEQNPMLRLHLDPSNEIYHATLASSSEPVVADPNLTFFPIEIGPRPHLNRPLVVGPDGINSDEVVEKTFFQKYWWVFLIITFLALSGSGEEQQ</sequence>